<dbReference type="CDD" id="cd15532">
    <property type="entry name" value="PHD2_CHD_II"/>
    <property type="match status" value="1"/>
</dbReference>
<feature type="region of interest" description="Disordered" evidence="7">
    <location>
        <begin position="1325"/>
        <end position="1354"/>
    </location>
</feature>
<evidence type="ECO:0000256" key="5">
    <source>
        <dbReference type="ARBA" id="ARBA00023242"/>
    </source>
</evidence>
<dbReference type="InterPro" id="IPR028942">
    <property type="entry name" value="WHIM1_dom"/>
</dbReference>
<feature type="domain" description="DDT" evidence="9">
    <location>
        <begin position="197"/>
        <end position="257"/>
    </location>
</feature>
<dbReference type="PROSITE" id="PS50016">
    <property type="entry name" value="ZF_PHD_2"/>
    <property type="match status" value="1"/>
</dbReference>
<evidence type="ECO:0000256" key="6">
    <source>
        <dbReference type="PROSITE-ProRule" id="PRU00146"/>
    </source>
</evidence>
<protein>
    <recommendedName>
        <fullName evidence="12">PHD-type domain-containing protein</fullName>
    </recommendedName>
</protein>
<comment type="caution">
    <text evidence="10">The sequence shown here is derived from an EMBL/GenBank/DDBJ whole genome shotgun (WGS) entry which is preliminary data.</text>
</comment>
<feature type="region of interest" description="Disordered" evidence="7">
    <location>
        <begin position="1401"/>
        <end position="1428"/>
    </location>
</feature>
<evidence type="ECO:0000256" key="4">
    <source>
        <dbReference type="ARBA" id="ARBA00022833"/>
    </source>
</evidence>
<proteinExistence type="predicted"/>
<dbReference type="GO" id="GO:0000785">
    <property type="term" value="C:chromatin"/>
    <property type="evidence" value="ECO:0007669"/>
    <property type="project" value="UniProtKB-ARBA"/>
</dbReference>
<dbReference type="InterPro" id="IPR019787">
    <property type="entry name" value="Znf_PHD-finger"/>
</dbReference>
<evidence type="ECO:0000256" key="2">
    <source>
        <dbReference type="ARBA" id="ARBA00022723"/>
    </source>
</evidence>
<dbReference type="GO" id="GO:0008270">
    <property type="term" value="F:zinc ion binding"/>
    <property type="evidence" value="ECO:0007669"/>
    <property type="project" value="UniProtKB-KW"/>
</dbReference>
<dbReference type="GO" id="GO:0005634">
    <property type="term" value="C:nucleus"/>
    <property type="evidence" value="ECO:0007669"/>
    <property type="project" value="UniProtKB-SubCell"/>
</dbReference>
<dbReference type="PROSITE" id="PS01359">
    <property type="entry name" value="ZF_PHD_1"/>
    <property type="match status" value="1"/>
</dbReference>
<dbReference type="InterPro" id="IPR047365">
    <property type="entry name" value="Tudor_AtPTM-like"/>
</dbReference>
<evidence type="ECO:0000256" key="3">
    <source>
        <dbReference type="ARBA" id="ARBA00022771"/>
    </source>
</evidence>
<dbReference type="Pfam" id="PF00628">
    <property type="entry name" value="PHD"/>
    <property type="match status" value="1"/>
</dbReference>
<dbReference type="Pfam" id="PF02791">
    <property type="entry name" value="DDT"/>
    <property type="match status" value="1"/>
</dbReference>
<dbReference type="SMART" id="SM00571">
    <property type="entry name" value="DDT"/>
    <property type="match status" value="1"/>
</dbReference>
<dbReference type="SMART" id="SM00249">
    <property type="entry name" value="PHD"/>
    <property type="match status" value="3"/>
</dbReference>
<dbReference type="Gene3D" id="3.30.40.10">
    <property type="entry name" value="Zinc/RING finger domain, C3HC4 (zinc finger)"/>
    <property type="match status" value="2"/>
</dbReference>
<sequence>MEGKVARPRGRPRKRPREEDRNGVTNRGKRPVFEMKPVVPRSLLGRYVLKDFDESRVFLGKIVSYSTGLYRVEYEDGDFEDLESRYLRRLIIGDSYFDDELRTRRVKLDELILKMDEEKKTDYQENKRVELQNQVNGVEVPTCNSPSFVAEVEGGYSSCGLPECEDNIDPDIESMSSLVPVPPLDLPPSSGTIGIPEEAVIHLLSVYGFLRSFSVQLYICPFGLDDFVGALNFLGPNSLLDAIHVALMRALKGHLERLSSDGSEVASKCLRCIDWSLLDALTWPVYLVQYFAAMGHASGPQSRGFCEFVVEKDYYSLPVVMKLKILQILCDDVFDVADVRAEIDTREESEVGVDPDGVTADLPENGPRRVHPRFAKTSACKEKELSAVNHGISSMNELKFLSSRCTDGGSNGVSSDLDGNSDECRLCGMDGTLLCCDGCPLAYHSRCIGVVKMYIPDGPWYCPECTINKMGPTIAHKTSLRGAVYFGVDPHGRLFLGTCNHLLVLEISVHADADIKYYNVADIPKVVLVLLSATNHRLEYLYICKAISQYWNLPGGVISYLQAMETDLDHIQKEEGSEVSNMIKPDSASSSSRNNIQIAFGLYASASGYAGSPVLGRSSGMHERNLVASITYKGLSFKPHAYINHYSNGELAAFAATTLAVLLSEETHEPDVHKFSNAKKAASSNILLQVKAFSLVASSFFWPSPDKKEITRERCGWCHSCKLTSASRRGCMLNAAVTGATKSAMKIYSGLFPLKNGEGVLSSIAAYILYLEESLRGLIAGPFLSESLRKRWRKKLEEASTCKALKALLLELEENICSIALSSDWLKLMEDWLIEHSLFQSAPVSAEATQKRRPGKRRQRNQAEVTAEGPDDDSFTWWRGGKLSKVILLKAVLLKPKIRKAAWQGGLKKFPEFNYGDGSYIPKRSRRSIWKAAVESSKNISQLALQVRYLDTNIRWSELVRPEQNVQGPETAASVFRNASICDKKIIDNKVRYGVAFGNQKHLPSRVMKNVIEVEKTEDGNEKYWFHEARVPLYLTKEYEESLHRVHVPSINKPSKRISKLQKKQLKASRADIFSYLASRRDNTEKCSCASCHLDVLLRDATTCSGCQGFCHKECTMSTQHTTGMVEILVTCKRCYLAKARSLININHRHPTIPTVVINGQLQNAATLVTKTQIKPLNQHISSSKILDKGSGVKQITPDSNLAPKSKHKTLSWGVIWRKKNLEDTGVGFRHQHVLLAGRSIQPNMEPVCWLCKLPYNPGLTYIHCTSCDKWYHIEAIKLEESKIPEVAGFKCCKCRRIRSPDCPYMDPKLREQKLMKKVVFRRQKHGQGSIRVDSDSDRMSESRDSMPSTPSFPFEDAFIPEDDPLLVSVSKGEQITPKNLDDEWNGAGSVPVPQKLQVRRQVKRENTDENSNTSYIEFSTHPESQPFMKPEIEPTFPVMEWDASGNNNNMVEGEGELMFDYEDMEFEPQTYFSLNELLTTDDSGQCNDPNINPQVETMEQPRAYLYDNMIACQICMHVEPGPDLTCQTCNTTIHSHCSPWEEESTCTGDSWRCGRCREWL</sequence>
<dbReference type="PANTHER" id="PTHR46508">
    <property type="entry name" value="PHD FINGER FAMILY PROTEIN"/>
    <property type="match status" value="1"/>
</dbReference>
<organism evidence="10 11">
    <name type="scientific">Arabis nemorensis</name>
    <dbReference type="NCBI Taxonomy" id="586526"/>
    <lineage>
        <taxon>Eukaryota</taxon>
        <taxon>Viridiplantae</taxon>
        <taxon>Streptophyta</taxon>
        <taxon>Embryophyta</taxon>
        <taxon>Tracheophyta</taxon>
        <taxon>Spermatophyta</taxon>
        <taxon>Magnoliopsida</taxon>
        <taxon>eudicotyledons</taxon>
        <taxon>Gunneridae</taxon>
        <taxon>Pentapetalae</taxon>
        <taxon>rosids</taxon>
        <taxon>malvids</taxon>
        <taxon>Brassicales</taxon>
        <taxon>Brassicaceae</taxon>
        <taxon>Arabideae</taxon>
        <taxon>Arabis</taxon>
    </lineage>
</organism>
<dbReference type="SUPFAM" id="SSF57903">
    <property type="entry name" value="FYVE/PHD zinc finger"/>
    <property type="match status" value="2"/>
</dbReference>
<feature type="domain" description="PHD-type" evidence="8">
    <location>
        <begin position="421"/>
        <end position="468"/>
    </location>
</feature>
<dbReference type="InterPro" id="IPR011011">
    <property type="entry name" value="Znf_FYVE_PHD"/>
</dbReference>
<dbReference type="PANTHER" id="PTHR46508:SF1">
    <property type="entry name" value="PHD FINGER FAMILY PROTEIN"/>
    <property type="match status" value="1"/>
</dbReference>
<feature type="compositionally biased region" description="Basic and acidic residues" evidence="7">
    <location>
        <begin position="1333"/>
        <end position="1345"/>
    </location>
</feature>
<evidence type="ECO:0000259" key="8">
    <source>
        <dbReference type="PROSITE" id="PS50016"/>
    </source>
</evidence>
<comment type="subcellular location">
    <subcellularLocation>
        <location evidence="1">Nucleus</location>
    </subcellularLocation>
</comment>
<keyword evidence="4" id="KW-0862">Zinc</keyword>
<evidence type="ECO:0000256" key="1">
    <source>
        <dbReference type="ARBA" id="ARBA00004123"/>
    </source>
</evidence>
<feature type="compositionally biased region" description="Polar residues" evidence="7">
    <location>
        <begin position="1410"/>
        <end position="1424"/>
    </location>
</feature>
<keyword evidence="3 6" id="KW-0863">Zinc-finger</keyword>
<keyword evidence="11" id="KW-1185">Reference proteome</keyword>
<keyword evidence="5" id="KW-0539">Nucleus</keyword>
<evidence type="ECO:0008006" key="12">
    <source>
        <dbReference type="Google" id="ProtNLM"/>
    </source>
</evidence>
<feature type="region of interest" description="Disordered" evidence="7">
    <location>
        <begin position="1"/>
        <end position="29"/>
    </location>
</feature>
<accession>A0A565CT42</accession>
<feature type="region of interest" description="Disordered" evidence="7">
    <location>
        <begin position="845"/>
        <end position="870"/>
    </location>
</feature>
<evidence type="ECO:0000256" key="7">
    <source>
        <dbReference type="SAM" id="MobiDB-lite"/>
    </source>
</evidence>
<keyword evidence="2" id="KW-0479">Metal-binding</keyword>
<dbReference type="Pfam" id="PF15612">
    <property type="entry name" value="WHIM1"/>
    <property type="match status" value="1"/>
</dbReference>
<dbReference type="OrthoDB" id="784962at2759"/>
<dbReference type="PROSITE" id="PS50827">
    <property type="entry name" value="DDT"/>
    <property type="match status" value="1"/>
</dbReference>
<reference evidence="10" key="1">
    <citation type="submission" date="2019-07" db="EMBL/GenBank/DDBJ databases">
        <authorList>
            <person name="Dittberner H."/>
        </authorList>
    </citation>
    <scope>NUCLEOTIDE SEQUENCE [LARGE SCALE GENOMIC DNA]</scope>
</reference>
<dbReference type="InterPro" id="IPR013083">
    <property type="entry name" value="Znf_RING/FYVE/PHD"/>
</dbReference>
<evidence type="ECO:0000313" key="11">
    <source>
        <dbReference type="Proteomes" id="UP000489600"/>
    </source>
</evidence>
<dbReference type="InterPro" id="IPR001965">
    <property type="entry name" value="Znf_PHD"/>
</dbReference>
<feature type="compositionally biased region" description="Basic residues" evidence="7">
    <location>
        <begin position="1"/>
        <end position="15"/>
    </location>
</feature>
<evidence type="ECO:0000313" key="10">
    <source>
        <dbReference type="EMBL" id="VVB16809.1"/>
    </source>
</evidence>
<feature type="compositionally biased region" description="Basic residues" evidence="7">
    <location>
        <begin position="851"/>
        <end position="860"/>
    </location>
</feature>
<gene>
    <name evidence="10" type="ORF">ANE_LOCUS27253</name>
</gene>
<evidence type="ECO:0000259" key="9">
    <source>
        <dbReference type="PROSITE" id="PS50827"/>
    </source>
</evidence>
<dbReference type="CDD" id="cd20401">
    <property type="entry name" value="Tudor_AtPTM-like"/>
    <property type="match status" value="1"/>
</dbReference>
<dbReference type="InterPro" id="IPR019786">
    <property type="entry name" value="Zinc_finger_PHD-type_CS"/>
</dbReference>
<dbReference type="EMBL" id="CABITT030000008">
    <property type="protein sequence ID" value="VVB16809.1"/>
    <property type="molecule type" value="Genomic_DNA"/>
</dbReference>
<dbReference type="Pfam" id="PF24294">
    <property type="entry name" value="Chromo_PTM"/>
    <property type="match status" value="1"/>
</dbReference>
<dbReference type="InterPro" id="IPR018501">
    <property type="entry name" value="DDT_dom"/>
</dbReference>
<dbReference type="InterPro" id="IPR056618">
    <property type="entry name" value="Chromo_PTM"/>
</dbReference>
<dbReference type="CDD" id="cd15489">
    <property type="entry name" value="PHD_SF"/>
    <property type="match status" value="1"/>
</dbReference>
<dbReference type="Proteomes" id="UP000489600">
    <property type="component" value="Unassembled WGS sequence"/>
</dbReference>
<dbReference type="Pfam" id="PF21743">
    <property type="entry name" value="PTM_DIR17_Tudor"/>
    <property type="match status" value="1"/>
</dbReference>
<name>A0A565CT42_9BRAS</name>